<dbReference type="EC" id="3.1.26.4" evidence="6 14"/>
<dbReference type="InterPro" id="IPR020787">
    <property type="entry name" value="RNase_HII_arc"/>
</dbReference>
<dbReference type="GO" id="GO:0032299">
    <property type="term" value="C:ribonuclease H2 complex"/>
    <property type="evidence" value="ECO:0007669"/>
    <property type="project" value="TreeGrafter"/>
</dbReference>
<dbReference type="SUPFAM" id="SSF53098">
    <property type="entry name" value="Ribonuclease H-like"/>
    <property type="match status" value="1"/>
</dbReference>
<evidence type="ECO:0000256" key="15">
    <source>
        <dbReference type="PROSITE-ProRule" id="PRU01319"/>
    </source>
</evidence>
<dbReference type="InterPro" id="IPR012337">
    <property type="entry name" value="RNaseH-like_sf"/>
</dbReference>
<dbReference type="GO" id="GO:0005737">
    <property type="term" value="C:cytoplasm"/>
    <property type="evidence" value="ECO:0007669"/>
    <property type="project" value="UniProtKB-SubCell"/>
</dbReference>
<evidence type="ECO:0000256" key="11">
    <source>
        <dbReference type="ARBA" id="ARBA00022759"/>
    </source>
</evidence>
<dbReference type="Gene3D" id="3.30.420.10">
    <property type="entry name" value="Ribonuclease H-like superfamily/Ribonuclease H"/>
    <property type="match status" value="1"/>
</dbReference>
<dbReference type="PANTHER" id="PTHR10954">
    <property type="entry name" value="RIBONUCLEASE H2 SUBUNIT A"/>
    <property type="match status" value="1"/>
</dbReference>
<keyword evidence="12 14" id="KW-0378">Hydrolase</keyword>
<proteinExistence type="inferred from homology"/>
<dbReference type="HAMAP" id="MF_00052_A">
    <property type="entry name" value="RNase_HII_A"/>
    <property type="match status" value="1"/>
</dbReference>
<evidence type="ECO:0000313" key="18">
    <source>
        <dbReference type="EMBL" id="QSG15539.1"/>
    </source>
</evidence>
<evidence type="ECO:0000256" key="3">
    <source>
        <dbReference type="ARBA" id="ARBA00004065"/>
    </source>
</evidence>
<comment type="subcellular location">
    <subcellularLocation>
        <location evidence="4 14">Cytoplasm</location>
    </subcellularLocation>
</comment>
<feature type="binding site" evidence="14 15">
    <location>
        <position position="6"/>
    </location>
    <ligand>
        <name>a divalent metal cation</name>
        <dbReference type="ChEBI" id="CHEBI:60240"/>
    </ligand>
</feature>
<dbReference type="PANTHER" id="PTHR10954:SF23">
    <property type="entry name" value="RIBONUCLEASE"/>
    <property type="match status" value="1"/>
</dbReference>
<evidence type="ECO:0000256" key="5">
    <source>
        <dbReference type="ARBA" id="ARBA00007383"/>
    </source>
</evidence>
<dbReference type="GO" id="GO:0030145">
    <property type="term" value="F:manganese ion binding"/>
    <property type="evidence" value="ECO:0007669"/>
    <property type="project" value="UniProtKB-UniRule"/>
</dbReference>
<comment type="catalytic activity">
    <reaction evidence="1 14 15 16">
        <text>Endonucleolytic cleavage to 5'-phosphomonoester.</text>
        <dbReference type="EC" id="3.1.26.4"/>
    </reaction>
</comment>
<dbReference type="FunFam" id="1.10.10.460:FF:000001">
    <property type="entry name" value="Ribonuclease"/>
    <property type="match status" value="1"/>
</dbReference>
<dbReference type="InterPro" id="IPR036397">
    <property type="entry name" value="RNaseH_sf"/>
</dbReference>
<evidence type="ECO:0000256" key="10">
    <source>
        <dbReference type="ARBA" id="ARBA00022723"/>
    </source>
</evidence>
<dbReference type="GO" id="GO:0006298">
    <property type="term" value="P:mismatch repair"/>
    <property type="evidence" value="ECO:0007669"/>
    <property type="project" value="TreeGrafter"/>
</dbReference>
<comment type="similarity">
    <text evidence="5 14 16">Belongs to the RNase HII family.</text>
</comment>
<dbReference type="Pfam" id="PF01351">
    <property type="entry name" value="RNase_HII"/>
    <property type="match status" value="1"/>
</dbReference>
<dbReference type="NCBIfam" id="TIGR00729">
    <property type="entry name" value="ribonuclease HII"/>
    <property type="match status" value="1"/>
</dbReference>
<dbReference type="InterPro" id="IPR023160">
    <property type="entry name" value="RNase_HII_hlx-loop-hlx_cap_dom"/>
</dbReference>
<evidence type="ECO:0000256" key="1">
    <source>
        <dbReference type="ARBA" id="ARBA00000077"/>
    </source>
</evidence>
<keyword evidence="13 14" id="KW-0464">Manganese</keyword>
<sequence length="217" mass="23176">MRFGVDEAGKGPVLGSMFAAAVLADPGALPEDVDDSKDIPPDRRGEMAEEIREVADQVAVAEIPVWEIDDEETDMNTLTVEAHARALSKVVNAVDDDTELSGYVDAGDTNAVRFGQRLRDRLDGDIDLRAEHEADATHPIVGAASVIAKVARDAHVRALSAKYGDVGSGYPSDPTTRAFLQAHVETYDELPDCARASWQTSKDALAAAAQASLDAFE</sequence>
<comment type="cofactor">
    <cofactor evidence="2">
        <name>Mg(2+)</name>
        <dbReference type="ChEBI" id="CHEBI:18420"/>
    </cofactor>
</comment>
<dbReference type="GO" id="GO:0003723">
    <property type="term" value="F:RNA binding"/>
    <property type="evidence" value="ECO:0007669"/>
    <property type="project" value="UniProtKB-UniRule"/>
</dbReference>
<keyword evidence="10 14" id="KW-0479">Metal-binding</keyword>
<protein>
    <recommendedName>
        <fullName evidence="7 14">Ribonuclease HII</fullName>
        <shortName evidence="14">RNase HII</shortName>
        <ecNumber evidence="6 14">3.1.26.4</ecNumber>
    </recommendedName>
</protein>
<evidence type="ECO:0000256" key="9">
    <source>
        <dbReference type="ARBA" id="ARBA00022722"/>
    </source>
</evidence>
<dbReference type="GO" id="GO:0004523">
    <property type="term" value="F:RNA-DNA hybrid ribonuclease activity"/>
    <property type="evidence" value="ECO:0007669"/>
    <property type="project" value="UniProtKB-UniRule"/>
</dbReference>
<dbReference type="EMBL" id="CP064791">
    <property type="protein sequence ID" value="QSG15539.1"/>
    <property type="molecule type" value="Genomic_DNA"/>
</dbReference>
<dbReference type="AlphaFoldDB" id="A0A897NY70"/>
<dbReference type="InterPro" id="IPR024567">
    <property type="entry name" value="RNase_HII/HIII_dom"/>
</dbReference>
<feature type="domain" description="RNase H type-2" evidence="17">
    <location>
        <begin position="1"/>
        <end position="210"/>
    </location>
</feature>
<dbReference type="RefSeq" id="WP_229120807.1">
    <property type="nucleotide sequence ID" value="NZ_CP064791.1"/>
</dbReference>
<evidence type="ECO:0000256" key="6">
    <source>
        <dbReference type="ARBA" id="ARBA00012180"/>
    </source>
</evidence>
<keyword evidence="9 14" id="KW-0540">Nuclease</keyword>
<feature type="binding site" evidence="14 15">
    <location>
        <position position="7"/>
    </location>
    <ligand>
        <name>a divalent metal cation</name>
        <dbReference type="ChEBI" id="CHEBI:60240"/>
    </ligand>
</feature>
<evidence type="ECO:0000256" key="12">
    <source>
        <dbReference type="ARBA" id="ARBA00022801"/>
    </source>
</evidence>
<evidence type="ECO:0000256" key="8">
    <source>
        <dbReference type="ARBA" id="ARBA00022490"/>
    </source>
</evidence>
<dbReference type="InterPro" id="IPR001352">
    <property type="entry name" value="RNase_HII/HIII"/>
</dbReference>
<evidence type="ECO:0000256" key="16">
    <source>
        <dbReference type="RuleBase" id="RU003515"/>
    </source>
</evidence>
<dbReference type="CDD" id="cd07180">
    <property type="entry name" value="RNase_HII_archaea_like"/>
    <property type="match status" value="1"/>
</dbReference>
<dbReference type="PROSITE" id="PS51975">
    <property type="entry name" value="RNASE_H_2"/>
    <property type="match status" value="1"/>
</dbReference>
<evidence type="ECO:0000256" key="14">
    <source>
        <dbReference type="HAMAP-Rule" id="MF_00052"/>
    </source>
</evidence>
<feature type="binding site" evidence="14 15">
    <location>
        <position position="105"/>
    </location>
    <ligand>
        <name>a divalent metal cation</name>
        <dbReference type="ChEBI" id="CHEBI:60240"/>
    </ligand>
</feature>
<evidence type="ECO:0000259" key="17">
    <source>
        <dbReference type="PROSITE" id="PS51975"/>
    </source>
</evidence>
<name>A0A897NY70_9EURY</name>
<evidence type="ECO:0000256" key="2">
    <source>
        <dbReference type="ARBA" id="ARBA00001946"/>
    </source>
</evidence>
<evidence type="ECO:0000256" key="4">
    <source>
        <dbReference type="ARBA" id="ARBA00004496"/>
    </source>
</evidence>
<dbReference type="GO" id="GO:0043137">
    <property type="term" value="P:DNA replication, removal of RNA primer"/>
    <property type="evidence" value="ECO:0007669"/>
    <property type="project" value="TreeGrafter"/>
</dbReference>
<reference evidence="18 19" key="1">
    <citation type="submission" date="2020-11" db="EMBL/GenBank/DDBJ databases">
        <title>Carbohydrate-dependent, anaerobic sulfur respiration: A novel catabolism in halophilic archaea.</title>
        <authorList>
            <person name="Sorokin D.Y."/>
            <person name="Messina E."/>
            <person name="Smedile F."/>
            <person name="La Cono V."/>
            <person name="Hallsworth J.E."/>
            <person name="Yakimov M.M."/>
        </authorList>
    </citation>
    <scope>NUCLEOTIDE SEQUENCE [LARGE SCALE GENOMIC DNA]</scope>
    <source>
        <strain evidence="18 19">HSR-Est</strain>
    </source>
</reference>
<dbReference type="Proteomes" id="UP000663292">
    <property type="component" value="Chromosome"/>
</dbReference>
<dbReference type="Gene3D" id="1.10.10.460">
    <property type="entry name" value="Ribonuclease hii. Domain 2"/>
    <property type="match status" value="1"/>
</dbReference>
<keyword evidence="11 14" id="KW-0255">Endonuclease</keyword>
<evidence type="ECO:0000256" key="7">
    <source>
        <dbReference type="ARBA" id="ARBA00019179"/>
    </source>
</evidence>
<comment type="cofactor">
    <cofactor evidence="14 15">
        <name>Mn(2+)</name>
        <dbReference type="ChEBI" id="CHEBI:29035"/>
    </cofactor>
    <cofactor evidence="14 15">
        <name>Mg(2+)</name>
        <dbReference type="ChEBI" id="CHEBI:18420"/>
    </cofactor>
    <text evidence="14 15">Manganese or magnesium. Binds 1 divalent metal ion per monomer in the absence of substrate. May bind a second metal ion after substrate binding.</text>
</comment>
<evidence type="ECO:0000313" key="19">
    <source>
        <dbReference type="Proteomes" id="UP000663292"/>
    </source>
</evidence>
<keyword evidence="19" id="KW-1185">Reference proteome</keyword>
<dbReference type="InterPro" id="IPR004649">
    <property type="entry name" value="RNase_H2_suA"/>
</dbReference>
<comment type="function">
    <text evidence="3 14 16">Endonuclease that specifically degrades the RNA of RNA-DNA hybrids.</text>
</comment>
<evidence type="ECO:0000256" key="13">
    <source>
        <dbReference type="ARBA" id="ARBA00023211"/>
    </source>
</evidence>
<dbReference type="GeneID" id="68858655"/>
<organism evidence="18 19">
    <name type="scientific">Halapricum desulfuricans</name>
    <dbReference type="NCBI Taxonomy" id="2841257"/>
    <lineage>
        <taxon>Archaea</taxon>
        <taxon>Methanobacteriati</taxon>
        <taxon>Methanobacteriota</taxon>
        <taxon>Stenosarchaea group</taxon>
        <taxon>Halobacteria</taxon>
        <taxon>Halobacteriales</taxon>
        <taxon>Haloarculaceae</taxon>
        <taxon>Halapricum</taxon>
    </lineage>
</organism>
<accession>A0A897NY70</accession>
<keyword evidence="8 14" id="KW-0963">Cytoplasm</keyword>
<gene>
    <name evidence="14 18" type="primary">rnhB</name>
    <name evidence="18" type="ORF">HSEST_2021</name>
</gene>